<sequence>MYAVFEDILRQELFDFVEAWNLHRISLQKNRPHVVHGQPWMNHHYPDPNKACNWGIPIDRCVLDEMQWPLADTDIGTCLEPETKDLCRQVLVEMGYDNVVLGTRQESDKLRPFKRFYIGLRDRMTQHIECGRQPVLAYRKAPTGGVAEYQALYERANQASQNEFGDGNPAEQPLVELGYEDEEGNDVEGISDGEDSNYLNGESE</sequence>
<accession>A0A8J5NF72</accession>
<reference evidence="2" key="1">
    <citation type="submission" date="2021-04" db="EMBL/GenBank/DDBJ databases">
        <title>First draft genome resource for Brassicaceae pathogens Fusarium oxysporum f. sp. raphani and Fusarium oxysporum f. sp. rapae.</title>
        <authorList>
            <person name="Asai S."/>
        </authorList>
    </citation>
    <scope>NUCLEOTIDE SEQUENCE</scope>
    <source>
        <strain evidence="2">Tf1208</strain>
    </source>
</reference>
<dbReference type="EMBL" id="JAELUQ010000015">
    <property type="protein sequence ID" value="KAG7403441.1"/>
    <property type="molecule type" value="Genomic_DNA"/>
</dbReference>
<dbReference type="Proteomes" id="UP000694050">
    <property type="component" value="Unassembled WGS sequence"/>
</dbReference>
<evidence type="ECO:0000256" key="1">
    <source>
        <dbReference type="SAM" id="MobiDB-lite"/>
    </source>
</evidence>
<evidence type="ECO:0000313" key="3">
    <source>
        <dbReference type="Proteomes" id="UP000694050"/>
    </source>
</evidence>
<feature type="region of interest" description="Disordered" evidence="1">
    <location>
        <begin position="159"/>
        <end position="204"/>
    </location>
</feature>
<protein>
    <submittedName>
        <fullName evidence="2">Uncharacterized protein</fullName>
    </submittedName>
</protein>
<organism evidence="2 3">
    <name type="scientific">Fusarium oxysporum f. sp. rapae</name>
    <dbReference type="NCBI Taxonomy" id="485398"/>
    <lineage>
        <taxon>Eukaryota</taxon>
        <taxon>Fungi</taxon>
        <taxon>Dikarya</taxon>
        <taxon>Ascomycota</taxon>
        <taxon>Pezizomycotina</taxon>
        <taxon>Sordariomycetes</taxon>
        <taxon>Hypocreomycetidae</taxon>
        <taxon>Hypocreales</taxon>
        <taxon>Nectriaceae</taxon>
        <taxon>Fusarium</taxon>
        <taxon>Fusarium oxysporum species complex</taxon>
    </lineage>
</organism>
<comment type="caution">
    <text evidence="2">The sequence shown here is derived from an EMBL/GenBank/DDBJ whole genome shotgun (WGS) entry which is preliminary data.</text>
</comment>
<gene>
    <name evidence="2" type="ORF">Forpe1208_v016544</name>
</gene>
<name>A0A8J5NF72_FUSOX</name>
<feature type="compositionally biased region" description="Acidic residues" evidence="1">
    <location>
        <begin position="178"/>
        <end position="195"/>
    </location>
</feature>
<evidence type="ECO:0000313" key="2">
    <source>
        <dbReference type="EMBL" id="KAG7403441.1"/>
    </source>
</evidence>
<proteinExistence type="predicted"/>
<dbReference type="AlphaFoldDB" id="A0A8J5NF72"/>